<dbReference type="EMBL" id="KN835442">
    <property type="protein sequence ID" value="KIK37576.1"/>
    <property type="molecule type" value="Genomic_DNA"/>
</dbReference>
<reference evidence="2" key="2">
    <citation type="submission" date="2015-01" db="EMBL/GenBank/DDBJ databases">
        <title>Evolutionary Origins and Diversification of the Mycorrhizal Mutualists.</title>
        <authorList>
            <consortium name="DOE Joint Genome Institute"/>
            <consortium name="Mycorrhizal Genomics Consortium"/>
            <person name="Kohler A."/>
            <person name="Kuo A."/>
            <person name="Nagy L.G."/>
            <person name="Floudas D."/>
            <person name="Copeland A."/>
            <person name="Barry K.W."/>
            <person name="Cichocki N."/>
            <person name="Veneault-Fourrey C."/>
            <person name="LaButti K."/>
            <person name="Lindquist E.A."/>
            <person name="Lipzen A."/>
            <person name="Lundell T."/>
            <person name="Morin E."/>
            <person name="Murat C."/>
            <person name="Riley R."/>
            <person name="Ohm R."/>
            <person name="Sun H."/>
            <person name="Tunlid A."/>
            <person name="Henrissat B."/>
            <person name="Grigoriev I.V."/>
            <person name="Hibbett D.S."/>
            <person name="Martin F."/>
        </authorList>
    </citation>
    <scope>NUCLEOTIDE SEQUENCE [LARGE SCALE GENOMIC DNA]</scope>
    <source>
        <strain evidence="2">UH-Slu-Lm8-n1</strain>
    </source>
</reference>
<name>A0A0D0A7J0_9AGAM</name>
<sequence length="131" mass="14505">MMCYDIIKFEAGGECLRCLEINHTCSGYTGLGTTRIRRRSAQSHWHTGTRLDQNVLSVWTLSSILCSVSATLPPPRNSHWNIPNIVGGILPSFKASICHLRNSSIVKLKTSCMINGTLHQCYWVGLVGTSQ</sequence>
<organism evidence="1 2">
    <name type="scientific">Suillus luteus UH-Slu-Lm8-n1</name>
    <dbReference type="NCBI Taxonomy" id="930992"/>
    <lineage>
        <taxon>Eukaryota</taxon>
        <taxon>Fungi</taxon>
        <taxon>Dikarya</taxon>
        <taxon>Basidiomycota</taxon>
        <taxon>Agaricomycotina</taxon>
        <taxon>Agaricomycetes</taxon>
        <taxon>Agaricomycetidae</taxon>
        <taxon>Boletales</taxon>
        <taxon>Suillineae</taxon>
        <taxon>Suillaceae</taxon>
        <taxon>Suillus</taxon>
    </lineage>
</organism>
<protein>
    <submittedName>
        <fullName evidence="1">Unplaced genomic scaffold CY34scaffold_311, whole genome shotgun sequence</fullName>
    </submittedName>
</protein>
<dbReference type="HOGENOM" id="CLU_1928990_0_0_1"/>
<evidence type="ECO:0000313" key="2">
    <source>
        <dbReference type="Proteomes" id="UP000054485"/>
    </source>
</evidence>
<dbReference type="InParanoid" id="A0A0D0A7J0"/>
<dbReference type="AlphaFoldDB" id="A0A0D0A7J0"/>
<evidence type="ECO:0000313" key="1">
    <source>
        <dbReference type="EMBL" id="KIK37576.1"/>
    </source>
</evidence>
<dbReference type="Proteomes" id="UP000054485">
    <property type="component" value="Unassembled WGS sequence"/>
</dbReference>
<proteinExistence type="predicted"/>
<keyword evidence="2" id="KW-1185">Reference proteome</keyword>
<accession>A0A0D0A7J0</accession>
<gene>
    <name evidence="1" type="ORF">CY34DRAFT_810194</name>
</gene>
<reference evidence="1 2" key="1">
    <citation type="submission" date="2014-04" db="EMBL/GenBank/DDBJ databases">
        <authorList>
            <consortium name="DOE Joint Genome Institute"/>
            <person name="Kuo A."/>
            <person name="Ruytinx J."/>
            <person name="Rineau F."/>
            <person name="Colpaert J."/>
            <person name="Kohler A."/>
            <person name="Nagy L.G."/>
            <person name="Floudas D."/>
            <person name="Copeland A."/>
            <person name="Barry K.W."/>
            <person name="Cichocki N."/>
            <person name="Veneault-Fourrey C."/>
            <person name="LaButti K."/>
            <person name="Lindquist E.A."/>
            <person name="Lipzen A."/>
            <person name="Lundell T."/>
            <person name="Morin E."/>
            <person name="Murat C."/>
            <person name="Sun H."/>
            <person name="Tunlid A."/>
            <person name="Henrissat B."/>
            <person name="Grigoriev I.V."/>
            <person name="Hibbett D.S."/>
            <person name="Martin F."/>
            <person name="Nordberg H.P."/>
            <person name="Cantor M.N."/>
            <person name="Hua S.X."/>
        </authorList>
    </citation>
    <scope>NUCLEOTIDE SEQUENCE [LARGE SCALE GENOMIC DNA]</scope>
    <source>
        <strain evidence="1 2">UH-Slu-Lm8-n1</strain>
    </source>
</reference>